<accession>A0A4Z1D424</accession>
<reference evidence="1 2" key="1">
    <citation type="submission" date="2019-04" db="EMBL/GenBank/DDBJ databases">
        <title>Streptomyces sp. nov. Bv016 isolated from bark of Buahinia variegata.</title>
        <authorList>
            <person name="Kanchanasin P."/>
            <person name="Tanasupawat S."/>
            <person name="Yuki M."/>
            <person name="Kudo T."/>
        </authorList>
    </citation>
    <scope>NUCLEOTIDE SEQUENCE [LARGE SCALE GENOMIC DNA]</scope>
    <source>
        <strain evidence="1 2">Bv016</strain>
    </source>
</reference>
<dbReference type="Gene3D" id="3.40.50.1820">
    <property type="entry name" value="alpha/beta hydrolase"/>
    <property type="match status" value="1"/>
</dbReference>
<dbReference type="GO" id="GO:0005975">
    <property type="term" value="P:carbohydrate metabolic process"/>
    <property type="evidence" value="ECO:0007669"/>
    <property type="project" value="UniProtKB-ARBA"/>
</dbReference>
<dbReference type="GeneID" id="95449058"/>
<gene>
    <name evidence="1" type="ORF">E5083_15760</name>
</gene>
<dbReference type="SUPFAM" id="SSF53474">
    <property type="entry name" value="alpha/beta-Hydrolases"/>
    <property type="match status" value="1"/>
</dbReference>
<organism evidence="1 2">
    <name type="scientific">Streptomyces bauhiniae</name>
    <dbReference type="NCBI Taxonomy" id="2340725"/>
    <lineage>
        <taxon>Bacteria</taxon>
        <taxon>Bacillati</taxon>
        <taxon>Actinomycetota</taxon>
        <taxon>Actinomycetes</taxon>
        <taxon>Kitasatosporales</taxon>
        <taxon>Streptomycetaceae</taxon>
        <taxon>Streptomyces</taxon>
    </lineage>
</organism>
<evidence type="ECO:0000313" key="2">
    <source>
        <dbReference type="Proteomes" id="UP000298159"/>
    </source>
</evidence>
<keyword evidence="2" id="KW-1185">Reference proteome</keyword>
<proteinExistence type="predicted"/>
<evidence type="ECO:0000313" key="1">
    <source>
        <dbReference type="EMBL" id="TGN76637.1"/>
    </source>
</evidence>
<dbReference type="EMBL" id="SRRT01000004">
    <property type="protein sequence ID" value="TGN76637.1"/>
    <property type="molecule type" value="Genomic_DNA"/>
</dbReference>
<dbReference type="Proteomes" id="UP000298159">
    <property type="component" value="Unassembled WGS sequence"/>
</dbReference>
<comment type="caution">
    <text evidence="1">The sequence shown here is derived from an EMBL/GenBank/DDBJ whole genome shotgun (WGS) entry which is preliminary data.</text>
</comment>
<dbReference type="Gene3D" id="2.60.40.10">
    <property type="entry name" value="Immunoglobulins"/>
    <property type="match status" value="1"/>
</dbReference>
<evidence type="ECO:0008006" key="3">
    <source>
        <dbReference type="Google" id="ProtNLM"/>
    </source>
</evidence>
<name>A0A4Z1D424_9ACTN</name>
<protein>
    <recommendedName>
        <fullName evidence="3">Bacterial Ig-like domain-containing protein</fullName>
    </recommendedName>
</protein>
<dbReference type="AlphaFoldDB" id="A0A4Z1D424"/>
<dbReference type="InterPro" id="IPR013783">
    <property type="entry name" value="Ig-like_fold"/>
</dbReference>
<dbReference type="RefSeq" id="WP_135786321.1">
    <property type="nucleotide sequence ID" value="NZ_SRRT01000004.1"/>
</dbReference>
<sequence length="502" mass="54001">MSPAAPAGRKQHTGIESSGTFPVEYRFTPATKGNRHLVVVFANFAAPQDYGWSNGVFDKLRANILWIRDKFDDNRSYYLCRGMDFSLERSVLGLISNVMRALDLTPDSVTLWGSSKGGSAALHFGLKYGFRNIVAIAPQFAIGTYVRDVHPGVARFMLGEDVPEENVRALDAVIPDLLRAGANHTANIYVVSAAQDDQYPTQIEPYLGLLRNYPNFNLVFSDSPHIADHTQVAGRNVPLLMGLANFLIDGIAPRLGLVRNGFEEPDRDTSVLTSYLSATAMVRGAEFPPPVVLAPSPDEQLHQDTVRFSGHAPGATRVSVWEHGKYIGQCDVAPDGSWSWELGRAWSLGKHPVKLYAVDSYGYQSKRIELTFTAVGGAAPARAPKPVVDSGPPLATTGPGAAAPMVLEPIAHEQVMDAHVIFTGLATGAARVGFRLNGMPLGVTEVAQDGGWTWDAGWAWDAGTHVVDVVAMNPAGVESPATTVPFTVMPTAAPAAYYGGTY</sequence>
<dbReference type="InterPro" id="IPR029058">
    <property type="entry name" value="AB_hydrolase_fold"/>
</dbReference>